<dbReference type="SUPFAM" id="SSF53335">
    <property type="entry name" value="S-adenosyl-L-methionine-dependent methyltransferases"/>
    <property type="match status" value="1"/>
</dbReference>
<dbReference type="InterPro" id="IPR050959">
    <property type="entry name" value="MarA-like"/>
</dbReference>
<dbReference type="SMART" id="SM00342">
    <property type="entry name" value="HTH_ARAC"/>
    <property type="match status" value="1"/>
</dbReference>
<dbReference type="InterPro" id="IPR018060">
    <property type="entry name" value="HTH_AraC"/>
</dbReference>
<keyword evidence="6" id="KW-1185">Reference proteome</keyword>
<sequence>MDWQKCMNQALDYIEDNLSGEIDYCAAAKIMNCSEWEFRRIFSFLTQIPLSEYIRRRRLTMAAIDVKMGEKIIDVAMRYGYDSQAAFSRAFSRFHGIAPSLARYDRIALKTFPCLTFKLILMEGNGMKRNPNHRTNIIGAGEVGYAITVEMDKNNIHKTNSSFWDTKGNEVIGTTSLPKYGAFVSEEKCHLFGDVSGKKLLEIGCGTGHSLKYLGDRKASELWGIDISEKQIEKAGEYLSSYDIPARLICSPMEEDCGIPADYFDYVYSIYGVGWATDLDRTFCRISSYIKKDGFFIFSWSHPIHKCVAIENDSLSFKKSYFDESWYTVSLEGGAISLSDRKLSTYINALTKAGFAIEEMIEESDDEIIQLYKDSDFAKKAKMLPVTFVIKARKL</sequence>
<dbReference type="PANTHER" id="PTHR47504:SF5">
    <property type="entry name" value="RIGHT ORIGIN-BINDING PROTEIN"/>
    <property type="match status" value="1"/>
</dbReference>
<dbReference type="Gene3D" id="3.40.50.150">
    <property type="entry name" value="Vaccinia Virus protein VP39"/>
    <property type="match status" value="1"/>
</dbReference>
<dbReference type="SUPFAM" id="SSF46689">
    <property type="entry name" value="Homeodomain-like"/>
    <property type="match status" value="2"/>
</dbReference>
<dbReference type="PROSITE" id="PS00041">
    <property type="entry name" value="HTH_ARAC_FAMILY_1"/>
    <property type="match status" value="1"/>
</dbReference>
<evidence type="ECO:0000259" key="4">
    <source>
        <dbReference type="PROSITE" id="PS01124"/>
    </source>
</evidence>
<reference evidence="5 6" key="1">
    <citation type="submission" date="2016-10" db="EMBL/GenBank/DDBJ databases">
        <authorList>
            <person name="Varghese N."/>
            <person name="Submissions S."/>
        </authorList>
    </citation>
    <scope>NUCLEOTIDE SEQUENCE [LARGE SCALE GENOMIC DNA]</scope>
    <source>
        <strain evidence="5 6">ATCC 19403</strain>
    </source>
</reference>
<dbReference type="Pfam" id="PF12833">
    <property type="entry name" value="HTH_18"/>
    <property type="match status" value="1"/>
</dbReference>
<gene>
    <name evidence="5" type="ORF">SAMN02745906_4281</name>
</gene>
<keyword evidence="3" id="KW-0804">Transcription</keyword>
<evidence type="ECO:0000313" key="5">
    <source>
        <dbReference type="EMBL" id="SEU04260.1"/>
    </source>
</evidence>
<dbReference type="PROSITE" id="PS01124">
    <property type="entry name" value="HTH_ARAC_FAMILY_2"/>
    <property type="match status" value="1"/>
</dbReference>
<evidence type="ECO:0000256" key="1">
    <source>
        <dbReference type="ARBA" id="ARBA00023015"/>
    </source>
</evidence>
<keyword evidence="1" id="KW-0805">Transcription regulation</keyword>
<dbReference type="CDD" id="cd02440">
    <property type="entry name" value="AdoMet_MTases"/>
    <property type="match status" value="1"/>
</dbReference>
<dbReference type="InterPro" id="IPR018062">
    <property type="entry name" value="HTH_AraC-typ_CS"/>
</dbReference>
<evidence type="ECO:0000256" key="2">
    <source>
        <dbReference type="ARBA" id="ARBA00023125"/>
    </source>
</evidence>
<organism evidence="5 6">
    <name type="scientific">Lacrimispora sphenoides JCM 1415</name>
    <dbReference type="NCBI Taxonomy" id="1297793"/>
    <lineage>
        <taxon>Bacteria</taxon>
        <taxon>Bacillati</taxon>
        <taxon>Bacillota</taxon>
        <taxon>Clostridia</taxon>
        <taxon>Lachnospirales</taxon>
        <taxon>Lachnospiraceae</taxon>
        <taxon>Lacrimispora</taxon>
    </lineage>
</organism>
<dbReference type="InterPro" id="IPR029063">
    <property type="entry name" value="SAM-dependent_MTases_sf"/>
</dbReference>
<protein>
    <submittedName>
        <fullName evidence="5">AraC-type DNA-binding protein</fullName>
    </submittedName>
</protein>
<keyword evidence="2 5" id="KW-0238">DNA-binding</keyword>
<dbReference type="RefSeq" id="WP_100043431.1">
    <property type="nucleotide sequence ID" value="NZ_LT630003.1"/>
</dbReference>
<dbReference type="Gene3D" id="1.10.10.60">
    <property type="entry name" value="Homeodomain-like"/>
    <property type="match status" value="2"/>
</dbReference>
<evidence type="ECO:0000256" key="3">
    <source>
        <dbReference type="ARBA" id="ARBA00023163"/>
    </source>
</evidence>
<name>A0ABY1CH11_9FIRM</name>
<proteinExistence type="predicted"/>
<evidence type="ECO:0000313" key="6">
    <source>
        <dbReference type="Proteomes" id="UP000198970"/>
    </source>
</evidence>
<dbReference type="EMBL" id="LT630003">
    <property type="protein sequence ID" value="SEU04260.1"/>
    <property type="molecule type" value="Genomic_DNA"/>
</dbReference>
<dbReference type="Proteomes" id="UP000198970">
    <property type="component" value="Chromosome I"/>
</dbReference>
<dbReference type="PANTHER" id="PTHR47504">
    <property type="entry name" value="RIGHT ORIGIN-BINDING PROTEIN"/>
    <property type="match status" value="1"/>
</dbReference>
<feature type="domain" description="HTH araC/xylS-type" evidence="4">
    <location>
        <begin position="8"/>
        <end position="105"/>
    </location>
</feature>
<dbReference type="InterPro" id="IPR020449">
    <property type="entry name" value="Tscrpt_reg_AraC-type_HTH"/>
</dbReference>
<dbReference type="GO" id="GO:0003677">
    <property type="term" value="F:DNA binding"/>
    <property type="evidence" value="ECO:0007669"/>
    <property type="project" value="UniProtKB-KW"/>
</dbReference>
<accession>A0ABY1CH11</accession>
<dbReference type="InterPro" id="IPR013216">
    <property type="entry name" value="Methyltransf_11"/>
</dbReference>
<dbReference type="PRINTS" id="PR00032">
    <property type="entry name" value="HTHARAC"/>
</dbReference>
<dbReference type="InterPro" id="IPR009057">
    <property type="entry name" value="Homeodomain-like_sf"/>
</dbReference>
<dbReference type="Pfam" id="PF08241">
    <property type="entry name" value="Methyltransf_11"/>
    <property type="match status" value="1"/>
</dbReference>